<organism>
    <name type="scientific">Bufo bufo</name>
    <name type="common">European toad</name>
    <name type="synonym">Rana bufo</name>
    <dbReference type="NCBI Taxonomy" id="8384"/>
    <lineage>
        <taxon>Eukaryota</taxon>
        <taxon>Metazoa</taxon>
        <taxon>Chordata</taxon>
        <taxon>Craniata</taxon>
        <taxon>Vertebrata</taxon>
        <taxon>Euteleostomi</taxon>
        <taxon>Amphibia</taxon>
        <taxon>Batrachia</taxon>
        <taxon>Anura</taxon>
        <taxon>Neobatrachia</taxon>
        <taxon>Hyloidea</taxon>
        <taxon>Bufonidae</taxon>
        <taxon>Bufo</taxon>
    </lineage>
</organism>
<dbReference type="AlphaFoldDB" id="Q9PS57"/>
<name>Q9PS57_BUFBU</name>
<feature type="domain" description="GST N-terminal" evidence="1">
    <location>
        <begin position="1"/>
        <end position="36"/>
    </location>
</feature>
<dbReference type="Gene3D" id="3.40.30.10">
    <property type="entry name" value="Glutaredoxin"/>
    <property type="match status" value="1"/>
</dbReference>
<accession>Q9PS57</accession>
<proteinExistence type="evidence at protein level"/>
<dbReference type="InterPro" id="IPR004045">
    <property type="entry name" value="Glutathione_S-Trfase_N"/>
</dbReference>
<evidence type="ECO:0000259" key="1">
    <source>
        <dbReference type="PROSITE" id="PS50404"/>
    </source>
</evidence>
<reference key="1">
    <citation type="journal article" date="1992" name="Biochem. J.">
        <title>Glutathione transferase isoenzymes from Bufo bufo embryos at an early developmental stage.</title>
        <authorList>
            <person name="Di Ilio C."/>
            <person name="Aceto A."/>
            <person name="Bucciarelli T."/>
            <person name="Dragani B."/>
            <person name="Angelucci S."/>
            <person name="Miranda M."/>
            <person name="Poma A."/>
            <person name="Amicarelli F."/>
            <person name="Barra D."/>
            <person name="Federici G."/>
        </authorList>
    </citation>
    <scope>PROTEIN SEQUENCE</scope>
</reference>
<sequence>PEYTIIYFNARGRCEAMRMLLADQGQSWKEEVVTVD</sequence>
<dbReference type="InterPro" id="IPR036249">
    <property type="entry name" value="Thioredoxin-like_sf"/>
</dbReference>
<protein>
    <submittedName>
        <fullName>Glutathione transferase isoenzyme III</fullName>
        <ecNumber>2.5.1.18</ecNumber>
    </submittedName>
</protein>
<dbReference type="GO" id="GO:0004364">
    <property type="term" value="F:glutathione transferase activity"/>
    <property type="evidence" value="ECO:0007669"/>
    <property type="project" value="UniProtKB-EC"/>
</dbReference>
<dbReference type="PROSITE" id="PS50404">
    <property type="entry name" value="GST_NTER"/>
    <property type="match status" value="1"/>
</dbReference>
<keyword id="KW-0903">Direct protein sequencing</keyword>
<dbReference type="EC" id="2.5.1.18"/>
<dbReference type="SUPFAM" id="SSF52833">
    <property type="entry name" value="Thioredoxin-like"/>
    <property type="match status" value="1"/>
</dbReference>
<dbReference type="PIR" id="S21276">
    <property type="entry name" value="S21276"/>
</dbReference>